<keyword evidence="4" id="KW-0503">Monooxygenase</keyword>
<keyword evidence="3 6" id="KW-0560">Oxidoreductase</keyword>
<evidence type="ECO:0000313" key="7">
    <source>
        <dbReference type="Proteomes" id="UP000763641"/>
    </source>
</evidence>
<dbReference type="InterPro" id="IPR020020">
    <property type="entry name" value="Luciferase-type_oxidoreductase"/>
</dbReference>
<dbReference type="GO" id="GO:0016491">
    <property type="term" value="F:oxidoreductase activity"/>
    <property type="evidence" value="ECO:0007669"/>
    <property type="project" value="UniProtKB-KW"/>
</dbReference>
<dbReference type="InterPro" id="IPR011251">
    <property type="entry name" value="Luciferase-like_dom"/>
</dbReference>
<keyword evidence="2" id="KW-0288">FMN</keyword>
<evidence type="ECO:0000313" key="6">
    <source>
        <dbReference type="EMBL" id="MBM6576865.1"/>
    </source>
</evidence>
<dbReference type="Proteomes" id="UP000763641">
    <property type="component" value="Unassembled WGS sequence"/>
</dbReference>
<dbReference type="InterPro" id="IPR051260">
    <property type="entry name" value="Diverse_substr_monoxygenases"/>
</dbReference>
<dbReference type="RefSeq" id="WP_204198977.1">
    <property type="nucleotide sequence ID" value="NZ_JAFEMC010000003.1"/>
</dbReference>
<keyword evidence="1" id="KW-0285">Flavoprotein</keyword>
<sequence>MSAASLSRHPGYRSLFAPKALTLGLIMPLETYPDAPAPTMRGHMASAVAADAAGLSALWMRDVPFYDPGYGDAGQVFEPLTYLAAIASVTTSIALGTAGIVLPLREPKLLAKQVATVDQLSAGRMMLGLSSGDRPSEYPLFGIDFATRGERFRDAFDVYRTVIGSDFPHFASSRFGRGDGRLDLVPKPAFGPVPTIGIGRGQQSLEWVAANMHGFIAPSPSIDRLGDFASNWRDLVERAAGDTVFKPIGIAGYLDLVADRDQPLQQIRAGFRTGSKALAEFLGQARDAGINHAALNPKISRRPHAALMDDLVRDVLPHFPSLCPPAHALAA</sequence>
<dbReference type="PANTHER" id="PTHR30011:SF16">
    <property type="entry name" value="C2H2 FINGER DOMAIN TRANSCRIPTION FACTOR (EUROFUNG)-RELATED"/>
    <property type="match status" value="1"/>
</dbReference>
<evidence type="ECO:0000256" key="1">
    <source>
        <dbReference type="ARBA" id="ARBA00022630"/>
    </source>
</evidence>
<dbReference type="SUPFAM" id="SSF51679">
    <property type="entry name" value="Bacterial luciferase-like"/>
    <property type="match status" value="1"/>
</dbReference>
<dbReference type="InterPro" id="IPR036661">
    <property type="entry name" value="Luciferase-like_sf"/>
</dbReference>
<accession>A0ABS2D7I0</accession>
<evidence type="ECO:0000256" key="4">
    <source>
        <dbReference type="ARBA" id="ARBA00023033"/>
    </source>
</evidence>
<gene>
    <name evidence="6" type="ORF">ILT43_10800</name>
</gene>
<dbReference type="NCBIfam" id="TIGR03571">
    <property type="entry name" value="lucif_BA3436"/>
    <property type="match status" value="1"/>
</dbReference>
<feature type="domain" description="Luciferase-like" evidence="5">
    <location>
        <begin position="33"/>
        <end position="313"/>
    </location>
</feature>
<evidence type="ECO:0000259" key="5">
    <source>
        <dbReference type="Pfam" id="PF00296"/>
    </source>
</evidence>
<dbReference type="Gene3D" id="3.20.20.30">
    <property type="entry name" value="Luciferase-like domain"/>
    <property type="match status" value="1"/>
</dbReference>
<proteinExistence type="predicted"/>
<protein>
    <submittedName>
        <fullName evidence="6">TIGR03571 family LLM class oxidoreductase</fullName>
        <ecNumber evidence="6">1.-.-.-</ecNumber>
    </submittedName>
</protein>
<comment type="caution">
    <text evidence="6">The sequence shown here is derived from an EMBL/GenBank/DDBJ whole genome shotgun (WGS) entry which is preliminary data.</text>
</comment>
<keyword evidence="7" id="KW-1185">Reference proteome</keyword>
<dbReference type="EMBL" id="JAFEMC010000003">
    <property type="protein sequence ID" value="MBM6576865.1"/>
    <property type="molecule type" value="Genomic_DNA"/>
</dbReference>
<dbReference type="Pfam" id="PF00296">
    <property type="entry name" value="Bac_luciferase"/>
    <property type="match status" value="1"/>
</dbReference>
<dbReference type="EC" id="1.-.-.-" evidence="6"/>
<reference evidence="6 7" key="1">
    <citation type="submission" date="2020-12" db="EMBL/GenBank/DDBJ databases">
        <title>Sphingomonas sp.</title>
        <authorList>
            <person name="Kim M.K."/>
        </authorList>
    </citation>
    <scope>NUCLEOTIDE SEQUENCE [LARGE SCALE GENOMIC DNA]</scope>
    <source>
        <strain evidence="6 7">BT552</strain>
    </source>
</reference>
<evidence type="ECO:0000256" key="2">
    <source>
        <dbReference type="ARBA" id="ARBA00022643"/>
    </source>
</evidence>
<organism evidence="6 7">
    <name type="scientific">Sphingomonas longa</name>
    <dbReference type="NCBI Taxonomy" id="2778730"/>
    <lineage>
        <taxon>Bacteria</taxon>
        <taxon>Pseudomonadati</taxon>
        <taxon>Pseudomonadota</taxon>
        <taxon>Alphaproteobacteria</taxon>
        <taxon>Sphingomonadales</taxon>
        <taxon>Sphingomonadaceae</taxon>
        <taxon>Sphingomonas</taxon>
    </lineage>
</organism>
<name>A0ABS2D7I0_9SPHN</name>
<dbReference type="PANTHER" id="PTHR30011">
    <property type="entry name" value="ALKANESULFONATE MONOOXYGENASE-RELATED"/>
    <property type="match status" value="1"/>
</dbReference>
<evidence type="ECO:0000256" key="3">
    <source>
        <dbReference type="ARBA" id="ARBA00023002"/>
    </source>
</evidence>